<evidence type="ECO:0000259" key="2">
    <source>
        <dbReference type="Pfam" id="PF09791"/>
    </source>
</evidence>
<dbReference type="CTD" id="339229"/>
<keyword evidence="4" id="KW-1185">Reference proteome</keyword>
<dbReference type="GeneID" id="108930236"/>
<sequence length="139" mass="15585">MRIFRVFRMNEGNMAALSGLRRQCFLYLTHLRQTPLCGFLHWRTARGLCSSSVDSKSPDRPSLADGSGADPPALGLPPTPPTHCCMSGCNNCVWINYAEELLAYYQDGGERALDAIEQNVQDENLKTFLKMELQLMKKS</sequence>
<reference evidence="3 4" key="1">
    <citation type="submission" date="2019-04" db="EMBL/GenBank/DDBJ databases">
        <authorList>
            <consortium name="Wellcome Sanger Institute Data Sharing"/>
        </authorList>
    </citation>
    <scope>NUCLEOTIDE SEQUENCE [LARGE SCALE GENOMIC DNA]</scope>
</reference>
<evidence type="ECO:0000256" key="1">
    <source>
        <dbReference type="SAM" id="MobiDB-lite"/>
    </source>
</evidence>
<dbReference type="OrthoDB" id="10064411at2759"/>
<organism evidence="3 4">
    <name type="scientific">Scleropages formosus</name>
    <name type="common">Asian bonytongue</name>
    <name type="synonym">Osteoglossum formosum</name>
    <dbReference type="NCBI Taxonomy" id="113540"/>
    <lineage>
        <taxon>Eukaryota</taxon>
        <taxon>Metazoa</taxon>
        <taxon>Chordata</taxon>
        <taxon>Craniata</taxon>
        <taxon>Vertebrata</taxon>
        <taxon>Euteleostomi</taxon>
        <taxon>Actinopterygii</taxon>
        <taxon>Neopterygii</taxon>
        <taxon>Teleostei</taxon>
        <taxon>Osteoglossocephala</taxon>
        <taxon>Osteoglossomorpha</taxon>
        <taxon>Osteoglossiformes</taxon>
        <taxon>Osteoglossidae</taxon>
        <taxon>Scleropages</taxon>
    </lineage>
</organism>
<dbReference type="Pfam" id="PF09791">
    <property type="entry name" value="Oxidored-like"/>
    <property type="match status" value="1"/>
</dbReference>
<evidence type="ECO:0000313" key="4">
    <source>
        <dbReference type="Proteomes" id="UP000694397"/>
    </source>
</evidence>
<reference evidence="3" key="2">
    <citation type="submission" date="2025-08" db="UniProtKB">
        <authorList>
            <consortium name="Ensembl"/>
        </authorList>
    </citation>
    <scope>IDENTIFICATION</scope>
</reference>
<dbReference type="KEGG" id="sfm:108930236"/>
<feature type="domain" description="Oxidoreductase-like" evidence="2">
    <location>
        <begin position="77"/>
        <end position="106"/>
    </location>
</feature>
<proteinExistence type="predicted"/>
<protein>
    <submittedName>
        <fullName evidence="3">Oxidoreductase like domain containing 1</fullName>
    </submittedName>
</protein>
<dbReference type="PANTHER" id="PTHR21193">
    <property type="entry name" value="OXIDOREDUCTASE-LIKE DOMAIN-CONTAINING PROTEIN 1"/>
    <property type="match status" value="1"/>
</dbReference>
<dbReference type="GeneTree" id="ENSGT00390000003596"/>
<dbReference type="InterPro" id="IPR019180">
    <property type="entry name" value="Oxidoreductase-like_N"/>
</dbReference>
<dbReference type="GO" id="GO:0005739">
    <property type="term" value="C:mitochondrion"/>
    <property type="evidence" value="ECO:0007669"/>
    <property type="project" value="TreeGrafter"/>
</dbReference>
<dbReference type="PANTHER" id="PTHR21193:SF3">
    <property type="entry name" value="OXIDOREDUCTASE-LIKE DOMAIN-CONTAINING PROTEIN 1"/>
    <property type="match status" value="1"/>
</dbReference>
<reference evidence="3" key="3">
    <citation type="submission" date="2025-09" db="UniProtKB">
        <authorList>
            <consortium name="Ensembl"/>
        </authorList>
    </citation>
    <scope>IDENTIFICATION</scope>
</reference>
<dbReference type="InterPro" id="IPR039251">
    <property type="entry name" value="OXLD1"/>
</dbReference>
<accession>A0A8C9SV11</accession>
<dbReference type="RefSeq" id="XP_018600913.1">
    <property type="nucleotide sequence ID" value="XM_018745397.2"/>
</dbReference>
<dbReference type="Proteomes" id="UP000694397">
    <property type="component" value="Chromosome 1"/>
</dbReference>
<dbReference type="Ensembl" id="ENSSFOT00015068542.1">
    <property type="protein sequence ID" value="ENSSFOP00015041943.1"/>
    <property type="gene ID" value="ENSSFOG00015031794.1"/>
</dbReference>
<feature type="region of interest" description="Disordered" evidence="1">
    <location>
        <begin position="52"/>
        <end position="75"/>
    </location>
</feature>
<evidence type="ECO:0000313" key="3">
    <source>
        <dbReference type="Ensembl" id="ENSSFOP00015041943.1"/>
    </source>
</evidence>
<name>A0A8C9SV11_SCLFO</name>
<gene>
    <name evidence="3" type="primary">OXLD1</name>
</gene>
<dbReference type="AlphaFoldDB" id="A0A8C9SV11"/>